<dbReference type="Pfam" id="PF07715">
    <property type="entry name" value="Plug"/>
    <property type="match status" value="1"/>
</dbReference>
<proteinExistence type="predicted"/>
<evidence type="ECO:0000256" key="5">
    <source>
        <dbReference type="ARBA" id="ARBA00023136"/>
    </source>
</evidence>
<dbReference type="InterPro" id="IPR002016">
    <property type="entry name" value="Haem_peroxidase"/>
</dbReference>
<reference evidence="8" key="1">
    <citation type="submission" date="2019-08" db="EMBL/GenBank/DDBJ databases">
        <authorList>
            <person name="Kucharzyk K."/>
            <person name="Murdoch R.W."/>
            <person name="Higgins S."/>
            <person name="Loffler F."/>
        </authorList>
    </citation>
    <scope>NUCLEOTIDE SEQUENCE</scope>
</reference>
<gene>
    <name evidence="8" type="ORF">SDC9_60310</name>
</gene>
<dbReference type="GO" id="GO:0004601">
    <property type="term" value="F:peroxidase activity"/>
    <property type="evidence" value="ECO:0007669"/>
    <property type="project" value="InterPro"/>
</dbReference>
<dbReference type="InterPro" id="IPR036942">
    <property type="entry name" value="Beta-barrel_TonB_sf"/>
</dbReference>
<evidence type="ECO:0000256" key="2">
    <source>
        <dbReference type="ARBA" id="ARBA00022448"/>
    </source>
</evidence>
<comment type="caution">
    <text evidence="8">The sequence shown here is derived from an EMBL/GenBank/DDBJ whole genome shotgun (WGS) entry which is preliminary data.</text>
</comment>
<protein>
    <recommendedName>
        <fullName evidence="7">Plant heme peroxidase family profile domain-containing protein</fullName>
    </recommendedName>
</protein>
<accession>A0A644XCJ9</accession>
<evidence type="ECO:0000256" key="4">
    <source>
        <dbReference type="ARBA" id="ARBA00022729"/>
    </source>
</evidence>
<keyword evidence="4" id="KW-0732">Signal</keyword>
<dbReference type="GO" id="GO:0044718">
    <property type="term" value="P:siderophore transmembrane transport"/>
    <property type="evidence" value="ECO:0007669"/>
    <property type="project" value="TreeGrafter"/>
</dbReference>
<dbReference type="InterPro" id="IPR012910">
    <property type="entry name" value="Plug_dom"/>
</dbReference>
<keyword evidence="5" id="KW-0472">Membrane</keyword>
<name>A0A644XCJ9_9ZZZZ</name>
<dbReference type="PROSITE" id="PS50873">
    <property type="entry name" value="PEROXIDASE_4"/>
    <property type="match status" value="1"/>
</dbReference>
<keyword evidence="2" id="KW-0813">Transport</keyword>
<dbReference type="Gene3D" id="2.40.170.20">
    <property type="entry name" value="TonB-dependent receptor, beta-barrel domain"/>
    <property type="match status" value="1"/>
</dbReference>
<dbReference type="PANTHER" id="PTHR30069:SF29">
    <property type="entry name" value="HEMOGLOBIN AND HEMOGLOBIN-HAPTOGLOBIN-BINDING PROTEIN 1-RELATED"/>
    <property type="match status" value="1"/>
</dbReference>
<dbReference type="AlphaFoldDB" id="A0A644XCJ9"/>
<comment type="subcellular location">
    <subcellularLocation>
        <location evidence="1">Cell outer membrane</location>
        <topology evidence="1">Multi-pass membrane protein</topology>
    </subcellularLocation>
</comment>
<dbReference type="GO" id="GO:0020037">
    <property type="term" value="F:heme binding"/>
    <property type="evidence" value="ECO:0007669"/>
    <property type="project" value="InterPro"/>
</dbReference>
<dbReference type="GO" id="GO:0006979">
    <property type="term" value="P:response to oxidative stress"/>
    <property type="evidence" value="ECO:0007669"/>
    <property type="project" value="InterPro"/>
</dbReference>
<dbReference type="InterPro" id="IPR037066">
    <property type="entry name" value="Plug_dom_sf"/>
</dbReference>
<keyword evidence="6" id="KW-0998">Cell outer membrane</keyword>
<sequence>MVQGVVVKDGIITCLDIEMESTAVTLTTFEVIDYKVPLIEKDGGSSGGTVTSEEIEKMAGRDATSVAVTVGGVFSSDGEMGSIRGGRTDGTVMYIDGVRVRGSSSLPKSALEQVTVITGGLPANYGDATGGVVNITTKGASRTFGMGAELVTSKLLDPYDYNLLGLYMQGPLLKGKDSTQGTSLLGYFLAGEFSYEKDTRPFYDGLYKANDDYLAYVEENPLRPTGLGYGTYQNLEFVTMDNLEKIKAKIECPSYSANLSLKLDVRTTSTTNLTFGGSMNYSNQLAYVNSYSMFNYKNYPQVIDDTWRVFGRFTQRFNSDTSSKSIVKNVYYNIQADYSKYNTITQDPDHKDNLFNYGYWGEFNTYKAKSYELGDLPEYGLYNVYLLNNFYDTLVTYEPGTLNPITSNYTSQYYDLYDINSGYYSNYTLIQNAGALLNGQQPQAVYSMVAAPGTIYNEYSKYDATQIGLNANASADIGNHAFQFGIQYEQRKDCYIAYSPVGLWTRMRQLANKHIEQLDQNPIFIYDEYGVFQDTVEYDRLYDASSQSEFDRSLRESLGLAIDGTDWIDVDSYDPSMFNIDMFSADDLLNEGNAYVTYYGYDYTGKKLASKPSFDDFFTKKDENGNYTREIGAFEPIYMAGYIMDKFAFKDLIFNIGLRVDRFDANQMVLKDKYLVYEAKTVDQVTDLGEHPGNIPGTAIVYVDNINNPSQINGYRDGNTWYDADGNEVTDPSLIATSSGIAPYLVDPSLTKPTSAAFKDYDPQITYMPRISFSFPISDEALFFAHYDVTSKRPSDGLRLNPISYYFMQANATSFINNPALKPEKTIDYELGFQQLLNVKSSLKFSAYYREMRDLVQTYRFYGAYPIDYYSFNNIDFGTVKGMTVAYDLRRSANVWMKASYTLQFADGTGSSSTSSVNLVRTGQPNLRTLNPLDYDRRHAFTLVLDYRFGEGKNYNGPKITKKVGDGKVKVTPILQNTGVNFTFTGGSGTPYSRSSNIYSALFSGSNSQLQGMINGSRLPWSFRIDSRIDRDVNFKLGKKEMTMNVYFEILNILNSKNILSVYSSTGNPDDDGFLAAAEYQSGISAQVNEESYRTLYSILINSPYNYSLPRRIRFGVSFGF</sequence>
<dbReference type="GO" id="GO:0009279">
    <property type="term" value="C:cell outer membrane"/>
    <property type="evidence" value="ECO:0007669"/>
    <property type="project" value="UniProtKB-SubCell"/>
</dbReference>
<evidence type="ECO:0000259" key="7">
    <source>
        <dbReference type="PROSITE" id="PS50873"/>
    </source>
</evidence>
<organism evidence="8">
    <name type="scientific">bioreactor metagenome</name>
    <dbReference type="NCBI Taxonomy" id="1076179"/>
    <lineage>
        <taxon>unclassified sequences</taxon>
        <taxon>metagenomes</taxon>
        <taxon>ecological metagenomes</taxon>
    </lineage>
</organism>
<evidence type="ECO:0000256" key="6">
    <source>
        <dbReference type="ARBA" id="ARBA00023237"/>
    </source>
</evidence>
<dbReference type="Gene3D" id="2.170.130.10">
    <property type="entry name" value="TonB-dependent receptor, plug domain"/>
    <property type="match status" value="1"/>
</dbReference>
<dbReference type="SUPFAM" id="SSF56935">
    <property type="entry name" value="Porins"/>
    <property type="match status" value="1"/>
</dbReference>
<feature type="domain" description="Plant heme peroxidase family profile" evidence="7">
    <location>
        <begin position="24"/>
        <end position="317"/>
    </location>
</feature>
<dbReference type="GO" id="GO:0015344">
    <property type="term" value="F:siderophore uptake transmembrane transporter activity"/>
    <property type="evidence" value="ECO:0007669"/>
    <property type="project" value="TreeGrafter"/>
</dbReference>
<dbReference type="EMBL" id="VSSQ01002199">
    <property type="protein sequence ID" value="MPM13950.1"/>
    <property type="molecule type" value="Genomic_DNA"/>
</dbReference>
<evidence type="ECO:0000256" key="3">
    <source>
        <dbReference type="ARBA" id="ARBA00022692"/>
    </source>
</evidence>
<dbReference type="InterPro" id="IPR039426">
    <property type="entry name" value="TonB-dep_rcpt-like"/>
</dbReference>
<evidence type="ECO:0000313" key="8">
    <source>
        <dbReference type="EMBL" id="MPM13950.1"/>
    </source>
</evidence>
<evidence type="ECO:0000256" key="1">
    <source>
        <dbReference type="ARBA" id="ARBA00004571"/>
    </source>
</evidence>
<keyword evidence="3" id="KW-0812">Transmembrane</keyword>
<dbReference type="PANTHER" id="PTHR30069">
    <property type="entry name" value="TONB-DEPENDENT OUTER MEMBRANE RECEPTOR"/>
    <property type="match status" value="1"/>
</dbReference>